<feature type="chain" id="PRO_5009820150" description="non-reducing end alpha-L-arabinofuranosidase" evidence="10">
    <location>
        <begin position="29"/>
        <end position="1221"/>
    </location>
</feature>
<dbReference type="SUPFAM" id="SSF51011">
    <property type="entry name" value="Glycosyl hydrolase domain"/>
    <property type="match status" value="1"/>
</dbReference>
<evidence type="ECO:0000256" key="8">
    <source>
        <dbReference type="ARBA" id="ARBA00023295"/>
    </source>
</evidence>
<dbReference type="OrthoDB" id="1095434at2"/>
<comment type="caution">
    <text evidence="12">The sequence shown here is derived from an EMBL/GenBank/DDBJ whole genome shotgun (WGS) entry which is preliminary data.</text>
</comment>
<dbReference type="InterPro" id="IPR013320">
    <property type="entry name" value="ConA-like_dom_sf"/>
</dbReference>
<dbReference type="SUPFAM" id="SSF49899">
    <property type="entry name" value="Concanavalin A-like lectins/glucanases"/>
    <property type="match status" value="2"/>
</dbReference>
<dbReference type="InterPro" id="IPR055235">
    <property type="entry name" value="ASD1_cat"/>
</dbReference>
<keyword evidence="7" id="KW-0119">Carbohydrate metabolism</keyword>
<dbReference type="Pfam" id="PF13385">
    <property type="entry name" value="Laminin_G_3"/>
    <property type="match status" value="2"/>
</dbReference>
<dbReference type="EC" id="3.2.1.55" evidence="5"/>
<dbReference type="GO" id="GO:0046556">
    <property type="term" value="F:alpha-L-arabinofuranosidase activity"/>
    <property type="evidence" value="ECO:0007669"/>
    <property type="project" value="UniProtKB-EC"/>
</dbReference>
<dbReference type="PANTHER" id="PTHR43576:SF3">
    <property type="entry name" value="ALPHA-L-ARABINOFURANOSIDASE C"/>
    <property type="match status" value="1"/>
</dbReference>
<dbReference type="EMBL" id="MAPZ01000019">
    <property type="protein sequence ID" value="OBY10630.1"/>
    <property type="molecule type" value="Genomic_DNA"/>
</dbReference>
<keyword evidence="6" id="KW-0378">Hydrolase</keyword>
<comment type="subunit">
    <text evidence="4">Homohexamer; trimer of dimers.</text>
</comment>
<dbReference type="AlphaFoldDB" id="A0A173YR40"/>
<dbReference type="GO" id="GO:0046373">
    <property type="term" value="P:L-arabinose metabolic process"/>
    <property type="evidence" value="ECO:0007669"/>
    <property type="project" value="InterPro"/>
</dbReference>
<evidence type="ECO:0000256" key="3">
    <source>
        <dbReference type="ARBA" id="ARBA00007186"/>
    </source>
</evidence>
<evidence type="ECO:0000256" key="10">
    <source>
        <dbReference type="SAM" id="SignalP"/>
    </source>
</evidence>
<evidence type="ECO:0000256" key="4">
    <source>
        <dbReference type="ARBA" id="ARBA00011165"/>
    </source>
</evidence>
<feature type="domain" description="Alpha-L-arabinofuranosidase C-terminal" evidence="11">
    <location>
        <begin position="927"/>
        <end position="1085"/>
    </location>
</feature>
<dbReference type="Gene3D" id="2.60.40.1180">
    <property type="entry name" value="Golgi alpha-mannosidase II"/>
    <property type="match status" value="1"/>
</dbReference>
<organism evidence="12 13">
    <name type="scientific">Clostridium paraputrificum</name>
    <dbReference type="NCBI Taxonomy" id="29363"/>
    <lineage>
        <taxon>Bacteria</taxon>
        <taxon>Bacillati</taxon>
        <taxon>Bacillota</taxon>
        <taxon>Clostridia</taxon>
        <taxon>Eubacteriales</taxon>
        <taxon>Clostridiaceae</taxon>
        <taxon>Clostridium</taxon>
    </lineage>
</organism>
<dbReference type="Gene3D" id="1.20.1270.70">
    <property type="entry name" value="Designed single chain three-helix bundle"/>
    <property type="match status" value="1"/>
</dbReference>
<dbReference type="Pfam" id="PF22848">
    <property type="entry name" value="ASD1_dom"/>
    <property type="match status" value="1"/>
</dbReference>
<dbReference type="eggNOG" id="COG2931">
    <property type="taxonomic scope" value="Bacteria"/>
</dbReference>
<dbReference type="InterPro" id="IPR013780">
    <property type="entry name" value="Glyco_hydro_b"/>
</dbReference>
<evidence type="ECO:0000259" key="11">
    <source>
        <dbReference type="SMART" id="SM00813"/>
    </source>
</evidence>
<gene>
    <name evidence="12" type="ORF">CP373A1_08965</name>
</gene>
<dbReference type="PANTHER" id="PTHR43576">
    <property type="entry name" value="ALPHA-L-ARABINOFURANOSIDASE C-RELATED"/>
    <property type="match status" value="1"/>
</dbReference>
<feature type="compositionally biased region" description="Basic and acidic residues" evidence="9">
    <location>
        <begin position="1167"/>
        <end position="1182"/>
    </location>
</feature>
<dbReference type="SMART" id="SM00813">
    <property type="entry name" value="Alpha-L-AF_C"/>
    <property type="match status" value="1"/>
</dbReference>
<dbReference type="eggNOG" id="COG3534">
    <property type="taxonomic scope" value="Bacteria"/>
</dbReference>
<evidence type="ECO:0000256" key="7">
    <source>
        <dbReference type="ARBA" id="ARBA00023277"/>
    </source>
</evidence>
<evidence type="ECO:0000256" key="5">
    <source>
        <dbReference type="ARBA" id="ARBA00012670"/>
    </source>
</evidence>
<dbReference type="SUPFAM" id="SSF51445">
    <property type="entry name" value="(Trans)glycosidases"/>
    <property type="match status" value="1"/>
</dbReference>
<dbReference type="Pfam" id="PF06964">
    <property type="entry name" value="Alpha-L-AF_C"/>
    <property type="match status" value="1"/>
</dbReference>
<dbReference type="Proteomes" id="UP000092714">
    <property type="component" value="Unassembled WGS sequence"/>
</dbReference>
<evidence type="ECO:0000256" key="1">
    <source>
        <dbReference type="ARBA" id="ARBA00001462"/>
    </source>
</evidence>
<comment type="pathway">
    <text evidence="2">Glycan metabolism.</text>
</comment>
<dbReference type="Gene3D" id="3.20.20.80">
    <property type="entry name" value="Glycosidases"/>
    <property type="match status" value="2"/>
</dbReference>
<sequence>MRKKRILNLLLSFTLIVSCVSPISVVSAKNIKEDVNIEKNLIGYWDFNEGTLTNKANSDKNGELIGKGISIKDSDMGKSLYFGSDSDSYMKVPEFINTGAKPYTISMWYKYDENVTTHNNTVLAQQDGNGRSLLLLTSTNKYRSFVNAQNVDSNTDVDISIWQHVSMTIDPESNKIKYYINGKFDSEKDAGNNKVDALTSLLIGRHKNGGKDPDSMKGEIDEVRVYDRIINDSEAKAIYESVKSPNKTIEDNLIGHWNFDDGNVDNLVGDKDGKLIGNNVAIGKSSNEELGNSLIFNKGNDSSLKIDNFINTGKNQYSFSLWYKTGEVSKDNHTALLQQGDAGRSLLTLRLDNKYGSYVNGADVLSTNTVTKGTWQNVIITTDPKSNKVKYYINGELDGEYDAGDNSVDEMTSLIIGNHKNPNAENPQQFVGEIDEIRVYDYAIGKDIAKEIYEDKVDKNVKLKLNPNEVERSIDRATFGINHRYSFNGYGSFDSETGKMREDFTELYKNANFGSLRYPGGTISNLFRWKDSIGDSSNRKNQIHGFYSAAKGIEPNFGLGEVATFADENNSEIVYVYGLGRGSAQDAADLVEYLNAEVGTNPNGGIEWAKVREKNGHHNPYNVRFFEIGNEMNQGGVDGSTSQMYWTAYDGKALDHYINGGTINITKQEVVEPEEWNASTAKSNGEPNQVKYMRYANTIPGRGSDTQEDYKKDEFTAVKKDSVHVYVNDVEWTVVENIKNTGAENVVEVNYFNGELLFGDGVNGNIPKEGATIKVSYTVEKDGFIQVSQAMRDTIKQINELSGTDKEIQVYSSFETEGFVKTMNQNNYNDLYDGLTIHPYSGTPTGSGEDFYDSAMKLADKNGIAHVQKYVDLMPEGKVPVISEFGIFRSTNPLLRSQTHAVYIAKCLMEYVRLGSPYIQKHCLVDWYSEGADSLGPTQQAVIQAVPQEGADTSTGEGNYKFFSTPSAHVFEMLNGMFGNEIISSNFSYMPKFASTVDVFNALASKDEEGNIYLAVVNLDKNEKRNIEVQVDGVDLTNKVVDVQKLAGDSFSEENTLDNPNNVEIEKSKFVVDNEGMNLELDPHSFTILKINNKEEVKAVDKSKLEELVKASEAKNEGDYTAETWAVFKNVLSEARLVLNNSDATQEEVDNIVNSLKSALSNLKEIEKEIPKDEDNNGGKEENDNEGSNPPKTGDVSSPIMALASILTLSGVYLFRNKKHK</sequence>
<dbReference type="InterPro" id="IPR017853">
    <property type="entry name" value="GH"/>
</dbReference>
<dbReference type="InterPro" id="IPR010720">
    <property type="entry name" value="Alpha-L-AF_C"/>
</dbReference>
<dbReference type="GeneID" id="42777858"/>
<evidence type="ECO:0000256" key="9">
    <source>
        <dbReference type="SAM" id="MobiDB-lite"/>
    </source>
</evidence>
<dbReference type="GO" id="GO:0000272">
    <property type="term" value="P:polysaccharide catabolic process"/>
    <property type="evidence" value="ECO:0007669"/>
    <property type="project" value="TreeGrafter"/>
</dbReference>
<protein>
    <recommendedName>
        <fullName evidence="5">non-reducing end alpha-L-arabinofuranosidase</fullName>
        <ecNumber evidence="5">3.2.1.55</ecNumber>
    </recommendedName>
</protein>
<dbReference type="PROSITE" id="PS51257">
    <property type="entry name" value="PROKAR_LIPOPROTEIN"/>
    <property type="match status" value="1"/>
</dbReference>
<comment type="catalytic activity">
    <reaction evidence="1">
        <text>Hydrolysis of terminal non-reducing alpha-L-arabinofuranoside residues in alpha-L-arabinosides.</text>
        <dbReference type="EC" id="3.2.1.55"/>
    </reaction>
</comment>
<evidence type="ECO:0000313" key="12">
    <source>
        <dbReference type="EMBL" id="OBY10630.1"/>
    </source>
</evidence>
<keyword evidence="10" id="KW-0732">Signal</keyword>
<feature type="region of interest" description="Disordered" evidence="9">
    <location>
        <begin position="1167"/>
        <end position="1197"/>
    </location>
</feature>
<evidence type="ECO:0000256" key="2">
    <source>
        <dbReference type="ARBA" id="ARBA00004881"/>
    </source>
</evidence>
<accession>A0A173YR40</accession>
<keyword evidence="13" id="KW-1185">Reference proteome</keyword>
<comment type="similarity">
    <text evidence="3">Belongs to the glycosyl hydrolase 51 family.</text>
</comment>
<name>A0A173YR40_9CLOT</name>
<keyword evidence="8" id="KW-0326">Glycosidase</keyword>
<dbReference type="Gene3D" id="2.60.120.200">
    <property type="match status" value="2"/>
</dbReference>
<feature type="signal peptide" evidence="10">
    <location>
        <begin position="1"/>
        <end position="28"/>
    </location>
</feature>
<reference evidence="12 13" key="1">
    <citation type="submission" date="2016-06" db="EMBL/GenBank/DDBJ databases">
        <authorList>
            <person name="Kjaerup R.B."/>
            <person name="Dalgaard T.S."/>
            <person name="Juul-Madsen H.R."/>
        </authorList>
    </citation>
    <scope>NUCLEOTIDE SEQUENCE [LARGE SCALE GENOMIC DNA]</scope>
    <source>
        <strain evidence="12 13">373-A1</strain>
    </source>
</reference>
<evidence type="ECO:0000256" key="6">
    <source>
        <dbReference type="ARBA" id="ARBA00022801"/>
    </source>
</evidence>
<proteinExistence type="inferred from homology"/>
<evidence type="ECO:0000313" key="13">
    <source>
        <dbReference type="Proteomes" id="UP000092714"/>
    </source>
</evidence>
<dbReference type="Pfam" id="PF07554">
    <property type="entry name" value="FIVAR"/>
    <property type="match status" value="1"/>
</dbReference>
<dbReference type="RefSeq" id="WP_051195860.1">
    <property type="nucleotide sequence ID" value="NZ_CYZW01000001.1"/>
</dbReference>